<dbReference type="GO" id="GO:0016829">
    <property type="term" value="F:lyase activity"/>
    <property type="evidence" value="ECO:0007669"/>
    <property type="project" value="UniProtKB-KW"/>
</dbReference>
<accession>A0A917D9L1</accession>
<evidence type="ECO:0000256" key="7">
    <source>
        <dbReference type="ARBA" id="ARBA00023239"/>
    </source>
</evidence>
<dbReference type="AlphaFoldDB" id="A0A917D9L1"/>
<dbReference type="GO" id="GO:0008233">
    <property type="term" value="F:peptidase activity"/>
    <property type="evidence" value="ECO:0007669"/>
    <property type="project" value="UniProtKB-KW"/>
</dbReference>
<comment type="caution">
    <text evidence="10">The sequence shown here is derived from an EMBL/GenBank/DDBJ whole genome shotgun (WGS) entry which is preliminary data.</text>
</comment>
<sequence length="252" mass="27719">MCPRFCLTATPRETADLLGLAALDGFPPRYNIAPAQPILVALGGAEDRPDAGRPGRAGLLVRWGFIPAWVRDLKGFPLLFNAAAETAGEKNAFRAALRYRRCLVPASGWYEWRRDDRGRKHQAFFIRPRTAGPIAFAGLMETWLSPDGSELDTAAILTTTANRTLRPIRDRTPVVLEEADFQRWLDCRSHDGADVADLLRPAPDALVEAVPISDRVNRIADTSPEIQAPIKLAETPSGGDKTRDPPDQPSLF</sequence>
<dbReference type="EC" id="3.4.-.-" evidence="8"/>
<feature type="region of interest" description="Disordered" evidence="9">
    <location>
        <begin position="220"/>
        <end position="252"/>
    </location>
</feature>
<organism evidence="10 11">
    <name type="scientific">Aureimonas glaciei</name>
    <dbReference type="NCBI Taxonomy" id="1776957"/>
    <lineage>
        <taxon>Bacteria</taxon>
        <taxon>Pseudomonadati</taxon>
        <taxon>Pseudomonadota</taxon>
        <taxon>Alphaproteobacteria</taxon>
        <taxon>Hyphomicrobiales</taxon>
        <taxon>Aurantimonadaceae</taxon>
        <taxon>Aureimonas</taxon>
    </lineage>
</organism>
<evidence type="ECO:0000256" key="2">
    <source>
        <dbReference type="ARBA" id="ARBA00022670"/>
    </source>
</evidence>
<dbReference type="GO" id="GO:0003697">
    <property type="term" value="F:single-stranded DNA binding"/>
    <property type="evidence" value="ECO:0007669"/>
    <property type="project" value="InterPro"/>
</dbReference>
<keyword evidence="6" id="KW-0238">DNA-binding</keyword>
<dbReference type="PANTHER" id="PTHR13604:SF0">
    <property type="entry name" value="ABASIC SITE PROCESSING PROTEIN HMCES"/>
    <property type="match status" value="1"/>
</dbReference>
<keyword evidence="3" id="KW-0227">DNA damage</keyword>
<evidence type="ECO:0000256" key="6">
    <source>
        <dbReference type="ARBA" id="ARBA00023125"/>
    </source>
</evidence>
<evidence type="ECO:0000256" key="3">
    <source>
        <dbReference type="ARBA" id="ARBA00022763"/>
    </source>
</evidence>
<name>A0A917D9L1_9HYPH</name>
<keyword evidence="7" id="KW-0456">Lyase</keyword>
<keyword evidence="5" id="KW-0190">Covalent protein-DNA linkage</keyword>
<dbReference type="Pfam" id="PF02586">
    <property type="entry name" value="SRAP"/>
    <property type="match status" value="1"/>
</dbReference>
<evidence type="ECO:0000256" key="8">
    <source>
        <dbReference type="RuleBase" id="RU364100"/>
    </source>
</evidence>
<dbReference type="InterPro" id="IPR036590">
    <property type="entry name" value="SRAP-like"/>
</dbReference>
<evidence type="ECO:0000313" key="10">
    <source>
        <dbReference type="EMBL" id="GGD13686.1"/>
    </source>
</evidence>
<evidence type="ECO:0000256" key="9">
    <source>
        <dbReference type="SAM" id="MobiDB-lite"/>
    </source>
</evidence>
<dbReference type="InterPro" id="IPR003738">
    <property type="entry name" value="SRAP"/>
</dbReference>
<dbReference type="PANTHER" id="PTHR13604">
    <property type="entry name" value="DC12-RELATED"/>
    <property type="match status" value="1"/>
</dbReference>
<reference evidence="10" key="1">
    <citation type="journal article" date="2014" name="Int. J. Syst. Evol. Microbiol.">
        <title>Complete genome sequence of Corynebacterium casei LMG S-19264T (=DSM 44701T), isolated from a smear-ripened cheese.</title>
        <authorList>
            <consortium name="US DOE Joint Genome Institute (JGI-PGF)"/>
            <person name="Walter F."/>
            <person name="Albersmeier A."/>
            <person name="Kalinowski J."/>
            <person name="Ruckert C."/>
        </authorList>
    </citation>
    <scope>NUCLEOTIDE SEQUENCE</scope>
    <source>
        <strain evidence="10">CGMCC 1.15493</strain>
    </source>
</reference>
<reference evidence="10" key="2">
    <citation type="submission" date="2020-09" db="EMBL/GenBank/DDBJ databases">
        <authorList>
            <person name="Sun Q."/>
            <person name="Zhou Y."/>
        </authorList>
    </citation>
    <scope>NUCLEOTIDE SEQUENCE</scope>
    <source>
        <strain evidence="10">CGMCC 1.15493</strain>
    </source>
</reference>
<protein>
    <recommendedName>
        <fullName evidence="8">Abasic site processing protein</fullName>
        <ecNumber evidence="8">3.4.-.-</ecNumber>
    </recommendedName>
</protein>
<evidence type="ECO:0000313" key="11">
    <source>
        <dbReference type="Proteomes" id="UP000613160"/>
    </source>
</evidence>
<dbReference type="GO" id="GO:0106300">
    <property type="term" value="P:protein-DNA covalent cross-linking repair"/>
    <property type="evidence" value="ECO:0007669"/>
    <property type="project" value="InterPro"/>
</dbReference>
<keyword evidence="2 8" id="KW-0645">Protease</keyword>
<dbReference type="EMBL" id="BMJJ01000003">
    <property type="protein sequence ID" value="GGD13686.1"/>
    <property type="molecule type" value="Genomic_DNA"/>
</dbReference>
<evidence type="ECO:0000256" key="4">
    <source>
        <dbReference type="ARBA" id="ARBA00022801"/>
    </source>
</evidence>
<dbReference type="SUPFAM" id="SSF143081">
    <property type="entry name" value="BB1717-like"/>
    <property type="match status" value="1"/>
</dbReference>
<keyword evidence="11" id="KW-1185">Reference proteome</keyword>
<keyword evidence="4 8" id="KW-0378">Hydrolase</keyword>
<comment type="similarity">
    <text evidence="1 8">Belongs to the SOS response-associated peptidase family.</text>
</comment>
<proteinExistence type="inferred from homology"/>
<evidence type="ECO:0000256" key="5">
    <source>
        <dbReference type="ARBA" id="ARBA00023124"/>
    </source>
</evidence>
<dbReference type="GO" id="GO:0006508">
    <property type="term" value="P:proteolysis"/>
    <property type="evidence" value="ECO:0007669"/>
    <property type="project" value="UniProtKB-KW"/>
</dbReference>
<dbReference type="Proteomes" id="UP000613160">
    <property type="component" value="Unassembled WGS sequence"/>
</dbReference>
<evidence type="ECO:0000256" key="1">
    <source>
        <dbReference type="ARBA" id="ARBA00008136"/>
    </source>
</evidence>
<gene>
    <name evidence="10" type="ORF">GCM10011335_15600</name>
</gene>
<dbReference type="Gene3D" id="3.90.1680.10">
    <property type="entry name" value="SOS response associated peptidase-like"/>
    <property type="match status" value="1"/>
</dbReference>